<reference evidence="1 2" key="1">
    <citation type="journal article" date="2012" name="J. Bacteriol.">
        <title>Draft Genome Sequence of Cecembia lonarensis Strain LW9T, Isolated from Lonar Lake, a Haloalkaline Lake in India.</title>
        <authorList>
            <person name="Shivaji S."/>
            <person name="Ara S."/>
            <person name="Singh A."/>
            <person name="Pinnaka A.K."/>
        </authorList>
    </citation>
    <scope>NUCLEOTIDE SEQUENCE [LARGE SCALE GENOMIC DNA]</scope>
    <source>
        <strain evidence="1 2">LW9</strain>
    </source>
</reference>
<gene>
    <name evidence="1" type="ORF">B879_02116</name>
</gene>
<accession>K1KYR7</accession>
<evidence type="ECO:0000313" key="1">
    <source>
        <dbReference type="EMBL" id="EKB49270.1"/>
    </source>
</evidence>
<evidence type="ECO:0000313" key="2">
    <source>
        <dbReference type="Proteomes" id="UP000004478"/>
    </source>
</evidence>
<sequence length="140" mass="16377">MNLDVTVVNHQPEIITLPDVKIDKEVIAKAKECIEVEKQVIVHVSIRTSFTWWQIRIWPSTFLVPRGAGSESKLLNADNIPFYPQWLYVFGSNHRFTLIFEGLPEECEVFDLIERIPQKGGFEYFGIRRNRSDVYHIELD</sequence>
<dbReference type="AlphaFoldDB" id="K1KYR7"/>
<name>K1KYR7_CECL9</name>
<keyword evidence="2" id="KW-1185">Reference proteome</keyword>
<dbReference type="EMBL" id="AMGM01000029">
    <property type="protein sequence ID" value="EKB49270.1"/>
    <property type="molecule type" value="Genomic_DNA"/>
</dbReference>
<organism evidence="1 2">
    <name type="scientific">Cecembia lonarensis (strain CCUG 58316 / KCTC 22772 / LW9)</name>
    <dbReference type="NCBI Taxonomy" id="1225176"/>
    <lineage>
        <taxon>Bacteria</taxon>
        <taxon>Pseudomonadati</taxon>
        <taxon>Bacteroidota</taxon>
        <taxon>Cytophagia</taxon>
        <taxon>Cytophagales</taxon>
        <taxon>Cyclobacteriaceae</taxon>
        <taxon>Cecembia</taxon>
    </lineage>
</organism>
<dbReference type="OrthoDB" id="674183at2"/>
<comment type="caution">
    <text evidence="1">The sequence shown here is derived from an EMBL/GenBank/DDBJ whole genome shotgun (WGS) entry which is preliminary data.</text>
</comment>
<protein>
    <submittedName>
        <fullName evidence="1">Uncharacterized protein</fullName>
    </submittedName>
</protein>
<proteinExistence type="predicted"/>
<dbReference type="Proteomes" id="UP000004478">
    <property type="component" value="Unassembled WGS sequence"/>
</dbReference>